<dbReference type="GO" id="GO:0031956">
    <property type="term" value="F:medium-chain fatty acid-CoA ligase activity"/>
    <property type="evidence" value="ECO:0007669"/>
    <property type="project" value="TreeGrafter"/>
</dbReference>
<feature type="domain" description="AMP-dependent synthetase/ligase" evidence="2">
    <location>
        <begin position="12"/>
        <end position="362"/>
    </location>
</feature>
<dbReference type="EMBL" id="LUGG01000003">
    <property type="protein sequence ID" value="OBZ76346.1"/>
    <property type="molecule type" value="Genomic_DNA"/>
</dbReference>
<dbReference type="AlphaFoldDB" id="A0A1C7MJ11"/>
<dbReference type="SUPFAM" id="SSF56801">
    <property type="entry name" value="Acetyl-CoA synthetase-like"/>
    <property type="match status" value="1"/>
</dbReference>
<proteinExistence type="inferred from homology"/>
<gene>
    <name evidence="3" type="ORF">A0H81_03063</name>
</gene>
<reference evidence="3 4" key="1">
    <citation type="submission" date="2016-03" db="EMBL/GenBank/DDBJ databases">
        <title>Whole genome sequencing of Grifola frondosa 9006-11.</title>
        <authorList>
            <person name="Min B."/>
            <person name="Park H."/>
            <person name="Kim J.-G."/>
            <person name="Cho H."/>
            <person name="Oh Y.-L."/>
            <person name="Kong W.-S."/>
            <person name="Choi I.-G."/>
        </authorList>
    </citation>
    <scope>NUCLEOTIDE SEQUENCE [LARGE SCALE GENOMIC DNA]</scope>
    <source>
        <strain evidence="3 4">9006-11</strain>
    </source>
</reference>
<dbReference type="Proteomes" id="UP000092993">
    <property type="component" value="Unassembled WGS sequence"/>
</dbReference>
<dbReference type="GO" id="GO:0006631">
    <property type="term" value="P:fatty acid metabolic process"/>
    <property type="evidence" value="ECO:0007669"/>
    <property type="project" value="TreeGrafter"/>
</dbReference>
<dbReference type="PANTHER" id="PTHR43201:SF8">
    <property type="entry name" value="ACYL-COA SYNTHETASE FAMILY MEMBER 3"/>
    <property type="match status" value="1"/>
</dbReference>
<protein>
    <recommendedName>
        <fullName evidence="2">AMP-dependent synthetase/ligase domain-containing protein</fullName>
    </recommendedName>
</protein>
<sequence length="523" mass="57575">MASYRTHLTVLESSASLYPDSPAFRLPQLDPTTGEVCEWATVTYSQFHHDVDHFARYWTRELSALDVSPRSVIGAWMGGVTYVDVLHIYGIARAGYVPQLFSLRMPNPDIIFELLDKSKGAALICDPSYHSTLLQTSVPAFAALDVRDATLADTPLPPLEHRSGDETVMIFHTSGSTSGRPKLVPCSYAWWDFTLAKAEAVMAPKPARAGARTSRGSVCHMGQSFMLAGALQHGSCTVQYTSPAFSSAELADMVHRCGLTRMAQFPTYLATHLRAARCDPKLRAILQGLDEILVSGLSMSDADQRFVRENGIALMDCYGSTECGAMLLSADARNPHVLRPVTGTSYAFVSTAQETQPESETGYHDTNMRLLELVILADSPDCPDRALRHADGNYHTGDLFLERERAPLRRRAIEDNVLAECSDVVGACIVVGTGRPSPALFVEPKQAIDGDSEELRKTIIRRTRRFHARRYLHERIASPDFVVVVPVGTLPRTATKGNIRRRAVEDAFKTQLDRMYGVAPGTC</sequence>
<dbReference type="Pfam" id="PF00501">
    <property type="entry name" value="AMP-binding"/>
    <property type="match status" value="1"/>
</dbReference>
<accession>A0A1C7MJ11</accession>
<comment type="similarity">
    <text evidence="1">Belongs to the ATP-dependent AMP-binding enzyme family.</text>
</comment>
<evidence type="ECO:0000313" key="4">
    <source>
        <dbReference type="Proteomes" id="UP000092993"/>
    </source>
</evidence>
<keyword evidence="4" id="KW-1185">Reference proteome</keyword>
<dbReference type="OrthoDB" id="429813at2759"/>
<evidence type="ECO:0000259" key="2">
    <source>
        <dbReference type="Pfam" id="PF00501"/>
    </source>
</evidence>
<organism evidence="3 4">
    <name type="scientific">Grifola frondosa</name>
    <name type="common">Maitake</name>
    <name type="synonym">Polyporus frondosus</name>
    <dbReference type="NCBI Taxonomy" id="5627"/>
    <lineage>
        <taxon>Eukaryota</taxon>
        <taxon>Fungi</taxon>
        <taxon>Dikarya</taxon>
        <taxon>Basidiomycota</taxon>
        <taxon>Agaricomycotina</taxon>
        <taxon>Agaricomycetes</taxon>
        <taxon>Polyporales</taxon>
        <taxon>Grifolaceae</taxon>
        <taxon>Grifola</taxon>
    </lineage>
</organism>
<dbReference type="Gene3D" id="3.40.50.12780">
    <property type="entry name" value="N-terminal domain of ligase-like"/>
    <property type="match status" value="1"/>
</dbReference>
<dbReference type="InterPro" id="IPR000873">
    <property type="entry name" value="AMP-dep_synth/lig_dom"/>
</dbReference>
<comment type="caution">
    <text evidence="3">The sequence shown here is derived from an EMBL/GenBank/DDBJ whole genome shotgun (WGS) entry which is preliminary data.</text>
</comment>
<dbReference type="PANTHER" id="PTHR43201">
    <property type="entry name" value="ACYL-COA SYNTHETASE"/>
    <property type="match status" value="1"/>
</dbReference>
<dbReference type="OMA" id="TLMIFHT"/>
<evidence type="ECO:0000256" key="1">
    <source>
        <dbReference type="ARBA" id="ARBA00006432"/>
    </source>
</evidence>
<dbReference type="InterPro" id="IPR042099">
    <property type="entry name" value="ANL_N_sf"/>
</dbReference>
<dbReference type="STRING" id="5627.A0A1C7MJ11"/>
<dbReference type="Pfam" id="PF23562">
    <property type="entry name" value="AMP-binding_C_3"/>
    <property type="match status" value="1"/>
</dbReference>
<evidence type="ECO:0000313" key="3">
    <source>
        <dbReference type="EMBL" id="OBZ76346.1"/>
    </source>
</evidence>
<name>A0A1C7MJ11_GRIFR</name>